<keyword evidence="5" id="KW-1185">Reference proteome</keyword>
<dbReference type="Pfam" id="PF00621">
    <property type="entry name" value="RhoGEF"/>
    <property type="match status" value="1"/>
</dbReference>
<dbReference type="SUPFAM" id="SSF48065">
    <property type="entry name" value="DBL homology domain (DH-domain)"/>
    <property type="match status" value="1"/>
</dbReference>
<dbReference type="Proteomes" id="UP000261580">
    <property type="component" value="Unassembled WGS sequence"/>
</dbReference>
<dbReference type="Gene3D" id="2.30.29.30">
    <property type="entry name" value="Pleckstrin-homology domain (PH domain)/Phosphotyrosine-binding domain (PTB)"/>
    <property type="match status" value="1"/>
</dbReference>
<dbReference type="SUPFAM" id="SSF50044">
    <property type="entry name" value="SH3-domain"/>
    <property type="match status" value="1"/>
</dbReference>
<feature type="region of interest" description="Disordered" evidence="2">
    <location>
        <begin position="26"/>
        <end position="58"/>
    </location>
</feature>
<dbReference type="InterPro" id="IPR047271">
    <property type="entry name" value="Ephexin-like"/>
</dbReference>
<dbReference type="InterPro" id="IPR035899">
    <property type="entry name" value="DBL_dom_sf"/>
</dbReference>
<dbReference type="CDD" id="cd01221">
    <property type="entry name" value="PH_ephexin"/>
    <property type="match status" value="1"/>
</dbReference>
<dbReference type="InterPro" id="IPR047270">
    <property type="entry name" value="PH_ephexin"/>
</dbReference>
<dbReference type="PANTHER" id="PTHR12845:SF3">
    <property type="entry name" value="RHO GUANINE NUCLEOTIDE EXCHANGE FACTOR 16"/>
    <property type="match status" value="1"/>
</dbReference>
<dbReference type="InterPro" id="IPR011993">
    <property type="entry name" value="PH-like_dom_sf"/>
</dbReference>
<accession>A0A3Q4M7T0</accession>
<dbReference type="InterPro" id="IPR036028">
    <property type="entry name" value="SH3-like_dom_sf"/>
</dbReference>
<dbReference type="SUPFAM" id="SSF50729">
    <property type="entry name" value="PH domain-like"/>
    <property type="match status" value="1"/>
</dbReference>
<name>A0A3Q4M7T0_NEOBR</name>
<dbReference type="CDD" id="cd00160">
    <property type="entry name" value="RhoGEF"/>
    <property type="match status" value="1"/>
</dbReference>
<dbReference type="Gene3D" id="1.20.900.10">
    <property type="entry name" value="Dbl homology (DH) domain"/>
    <property type="match status" value="1"/>
</dbReference>
<proteinExistence type="predicted"/>
<feature type="domain" description="DH" evidence="3">
    <location>
        <begin position="257"/>
        <end position="427"/>
    </location>
</feature>
<evidence type="ECO:0000256" key="2">
    <source>
        <dbReference type="SAM" id="MobiDB-lite"/>
    </source>
</evidence>
<dbReference type="Ensembl" id="ENSNBRT00000004189.1">
    <property type="protein sequence ID" value="ENSNBRP00000004054.1"/>
    <property type="gene ID" value="ENSNBRG00000003202.1"/>
</dbReference>
<reference evidence="4" key="2">
    <citation type="submission" date="2025-09" db="UniProtKB">
        <authorList>
            <consortium name="Ensembl"/>
        </authorList>
    </citation>
    <scope>IDENTIFICATION</scope>
</reference>
<dbReference type="OMA" id="FHPYVVY"/>
<dbReference type="STRING" id="32507.ENSNBRP00000004054"/>
<dbReference type="FunFam" id="1.20.900.10:FF:000007">
    <property type="entry name" value="rho guanine nucleotide exchange factor 19"/>
    <property type="match status" value="1"/>
</dbReference>
<evidence type="ECO:0000313" key="4">
    <source>
        <dbReference type="Ensembl" id="ENSNBRP00000004054.1"/>
    </source>
</evidence>
<dbReference type="GO" id="GO:0005085">
    <property type="term" value="F:guanyl-nucleotide exchange factor activity"/>
    <property type="evidence" value="ECO:0007669"/>
    <property type="project" value="UniProtKB-KW"/>
</dbReference>
<sequence length="605" mass="68855">MSQSQSEDCQVPQIVENQFATELHIYESGDECPLPGSATPQPEASTPKEQAEDVDDDKGLKDRLAVPQQVVLTTKSPAALKVGKEQMIPKKLAVSSRPKNRHHTTVVTFPVGLENSSSANQSRRSDVSWDDYDSDGEGFGIRRNRRNQSYRAAIISLNFESLATEQATATELKPGTLGRKRNQRQRGSFKDRLYQEIRERGLQSTNQDESLDESVVAEPAANDQGIVIKSYRPTQLTWSQLVKDTGILDSVTPQERKRQEAIFEIITSEHSYLHSLGILVRNFKESETLRKTMTATEHHHLFSNIAVIRDVSQFFEDLEQRHSDNPVIDISDIVQTHAAKHFEPYISYCSNETFQQRTLQKLSSNSAFKETLKKIEMNSECRGLPMLSFLILPMQRVTRLPLLLDTISQKTTEGTAQYFAAIWALDYINKQLVTSCNDGARRMERTEQMYTIEKQMDFGKIKAFALVSSSRWLKKRGELRLSLEEFNIWKAFSTRSYYLFLFSDVLIVTKKKEESFVVLDYATLENIEVEMGEDGEKRASTSPKNNSSYLSFRLLMSKNSELPQYEATKSYMPKEPDELGLKAAELVIVLQKQEGGAMGRECEME</sequence>
<dbReference type="AlphaFoldDB" id="A0A3Q4M7T0"/>
<evidence type="ECO:0000259" key="3">
    <source>
        <dbReference type="PROSITE" id="PS50010"/>
    </source>
</evidence>
<organism evidence="4 5">
    <name type="scientific">Neolamprologus brichardi</name>
    <name type="common">Fairy cichlid</name>
    <name type="synonym">Lamprologus brichardi</name>
    <dbReference type="NCBI Taxonomy" id="32507"/>
    <lineage>
        <taxon>Eukaryota</taxon>
        <taxon>Metazoa</taxon>
        <taxon>Chordata</taxon>
        <taxon>Craniata</taxon>
        <taxon>Vertebrata</taxon>
        <taxon>Euteleostomi</taxon>
        <taxon>Actinopterygii</taxon>
        <taxon>Neopterygii</taxon>
        <taxon>Teleostei</taxon>
        <taxon>Neoteleostei</taxon>
        <taxon>Acanthomorphata</taxon>
        <taxon>Ovalentaria</taxon>
        <taxon>Cichlomorphae</taxon>
        <taxon>Cichliformes</taxon>
        <taxon>Cichlidae</taxon>
        <taxon>African cichlids</taxon>
        <taxon>Pseudocrenilabrinae</taxon>
        <taxon>Lamprologini</taxon>
        <taxon>Neolamprologus</taxon>
    </lineage>
</organism>
<reference evidence="4" key="1">
    <citation type="submission" date="2025-08" db="UniProtKB">
        <authorList>
            <consortium name="Ensembl"/>
        </authorList>
    </citation>
    <scope>IDENTIFICATION</scope>
</reference>
<dbReference type="GeneTree" id="ENSGT01030000234571"/>
<keyword evidence="1" id="KW-0344">Guanine-nucleotide releasing factor</keyword>
<evidence type="ECO:0000313" key="5">
    <source>
        <dbReference type="Proteomes" id="UP000261580"/>
    </source>
</evidence>
<dbReference type="PROSITE" id="PS50010">
    <property type="entry name" value="DH_2"/>
    <property type="match status" value="1"/>
</dbReference>
<dbReference type="PANTHER" id="PTHR12845">
    <property type="entry name" value="GUANINE NUCLEOTIDE EXCHANGE FACTOR"/>
    <property type="match status" value="1"/>
</dbReference>
<evidence type="ECO:0000256" key="1">
    <source>
        <dbReference type="ARBA" id="ARBA00022658"/>
    </source>
</evidence>
<feature type="region of interest" description="Disordered" evidence="2">
    <location>
        <begin position="172"/>
        <end position="192"/>
    </location>
</feature>
<feature type="compositionally biased region" description="Polar residues" evidence="2">
    <location>
        <begin position="38"/>
        <end position="48"/>
    </location>
</feature>
<dbReference type="SMART" id="SM00325">
    <property type="entry name" value="RhoGEF"/>
    <property type="match status" value="1"/>
</dbReference>
<dbReference type="InterPro" id="IPR000219">
    <property type="entry name" value="DH_dom"/>
</dbReference>
<dbReference type="Bgee" id="ENSNBRG00000003202">
    <property type="expression patterns" value="Expressed in zone of skin and 1 other cell type or tissue"/>
</dbReference>
<protein>
    <submittedName>
        <fullName evidence="4">Rho guanine nucleotide exchange factor (GEF) 16</fullName>
    </submittedName>
</protein>